<dbReference type="EMBL" id="AODF01000020">
    <property type="protein sequence ID" value="EUJ30959.1"/>
    <property type="molecule type" value="Genomic_DNA"/>
</dbReference>
<proteinExistence type="predicted"/>
<name>A0ABN0RE91_9LIST</name>
<gene>
    <name evidence="1" type="ORF">MFLO_09697</name>
</gene>
<protein>
    <submittedName>
        <fullName evidence="1">Uncharacterized protein</fullName>
    </submittedName>
</protein>
<dbReference type="Proteomes" id="UP000019249">
    <property type="component" value="Unassembled WGS sequence"/>
</dbReference>
<keyword evidence="2" id="KW-1185">Reference proteome</keyword>
<evidence type="ECO:0000313" key="2">
    <source>
        <dbReference type="Proteomes" id="UP000019249"/>
    </source>
</evidence>
<comment type="caution">
    <text evidence="1">The sequence shown here is derived from an EMBL/GenBank/DDBJ whole genome shotgun (WGS) entry which is preliminary data.</text>
</comment>
<accession>A0ABN0RE91</accession>
<sequence length="40" mass="4625">MLESGYIGDAAYPFGHSVSHYETGYYKEMFEKVKQLTEFA</sequence>
<dbReference type="RefSeq" id="WP_277619778.1">
    <property type="nucleotide sequence ID" value="NZ_AODF01000020.1"/>
</dbReference>
<reference evidence="1 2" key="1">
    <citation type="journal article" date="2014" name="Int. J. Syst. Evol. Microbiol.">
        <title>Listeria floridensis sp. nov., Listeria aquatica sp. nov., Listeria cornellensis sp. nov., Listeria riparia sp. nov. and Listeria grandensis sp. nov., from agricultural and natural environments.</title>
        <authorList>
            <person name="den Bakker H.C."/>
            <person name="Warchocki S."/>
            <person name="Wright E.M."/>
            <person name="Allred A.F."/>
            <person name="Ahlstrom C."/>
            <person name="Manuel C.S."/>
            <person name="Stasiewicz M.J."/>
            <person name="Burrell A."/>
            <person name="Roof S."/>
            <person name="Strawn L."/>
            <person name="Fortes E.D."/>
            <person name="Nightingale K.K."/>
            <person name="Kephart D."/>
            <person name="Wiedmann M."/>
        </authorList>
    </citation>
    <scope>NUCLEOTIDE SEQUENCE [LARGE SCALE GENOMIC DNA]</scope>
    <source>
        <strain evidence="1 2">FSL S10-1187</strain>
    </source>
</reference>
<organism evidence="1 2">
    <name type="scientific">Listeria floridensis FSL S10-1187</name>
    <dbReference type="NCBI Taxonomy" id="1265817"/>
    <lineage>
        <taxon>Bacteria</taxon>
        <taxon>Bacillati</taxon>
        <taxon>Bacillota</taxon>
        <taxon>Bacilli</taxon>
        <taxon>Bacillales</taxon>
        <taxon>Listeriaceae</taxon>
        <taxon>Listeria</taxon>
    </lineage>
</organism>
<evidence type="ECO:0000313" key="1">
    <source>
        <dbReference type="EMBL" id="EUJ30959.1"/>
    </source>
</evidence>